<gene>
    <name evidence="1" type="ORF">FOMPIDRAFT_1078372</name>
</gene>
<keyword evidence="2" id="KW-1185">Reference proteome</keyword>
<dbReference type="EMBL" id="KE504257">
    <property type="protein sequence ID" value="EPS93782.1"/>
    <property type="molecule type" value="Genomic_DNA"/>
</dbReference>
<evidence type="ECO:0000313" key="1">
    <source>
        <dbReference type="EMBL" id="EPS93782.1"/>
    </source>
</evidence>
<reference evidence="1 2" key="1">
    <citation type="journal article" date="2012" name="Science">
        <title>The Paleozoic origin of enzymatic lignin decomposition reconstructed from 31 fungal genomes.</title>
        <authorList>
            <person name="Floudas D."/>
            <person name="Binder M."/>
            <person name="Riley R."/>
            <person name="Barry K."/>
            <person name="Blanchette R.A."/>
            <person name="Henrissat B."/>
            <person name="Martinez A.T."/>
            <person name="Otillar R."/>
            <person name="Spatafora J.W."/>
            <person name="Yadav J.S."/>
            <person name="Aerts A."/>
            <person name="Benoit I."/>
            <person name="Boyd A."/>
            <person name="Carlson A."/>
            <person name="Copeland A."/>
            <person name="Coutinho P.M."/>
            <person name="de Vries R.P."/>
            <person name="Ferreira P."/>
            <person name="Findley K."/>
            <person name="Foster B."/>
            <person name="Gaskell J."/>
            <person name="Glotzer D."/>
            <person name="Gorecki P."/>
            <person name="Heitman J."/>
            <person name="Hesse C."/>
            <person name="Hori C."/>
            <person name="Igarashi K."/>
            <person name="Jurgens J.A."/>
            <person name="Kallen N."/>
            <person name="Kersten P."/>
            <person name="Kohler A."/>
            <person name="Kuees U."/>
            <person name="Kumar T.K.A."/>
            <person name="Kuo A."/>
            <person name="LaButti K."/>
            <person name="Larrondo L.F."/>
            <person name="Lindquist E."/>
            <person name="Ling A."/>
            <person name="Lombard V."/>
            <person name="Lucas S."/>
            <person name="Lundell T."/>
            <person name="Martin R."/>
            <person name="McLaughlin D.J."/>
            <person name="Morgenstern I."/>
            <person name="Morin E."/>
            <person name="Murat C."/>
            <person name="Nagy L.G."/>
            <person name="Nolan M."/>
            <person name="Ohm R.A."/>
            <person name="Patyshakuliyeva A."/>
            <person name="Rokas A."/>
            <person name="Ruiz-Duenas F.J."/>
            <person name="Sabat G."/>
            <person name="Salamov A."/>
            <person name="Samejima M."/>
            <person name="Schmutz J."/>
            <person name="Slot J.C."/>
            <person name="St John F."/>
            <person name="Stenlid J."/>
            <person name="Sun H."/>
            <person name="Sun S."/>
            <person name="Syed K."/>
            <person name="Tsang A."/>
            <person name="Wiebenga A."/>
            <person name="Young D."/>
            <person name="Pisabarro A."/>
            <person name="Eastwood D.C."/>
            <person name="Martin F."/>
            <person name="Cullen D."/>
            <person name="Grigoriev I.V."/>
            <person name="Hibbett D.S."/>
        </authorList>
    </citation>
    <scope>NUCLEOTIDE SEQUENCE</scope>
    <source>
        <strain evidence="2">FP-58527</strain>
    </source>
</reference>
<dbReference type="Proteomes" id="UP000015241">
    <property type="component" value="Unassembled WGS sequence"/>
</dbReference>
<protein>
    <submittedName>
        <fullName evidence="1">Uncharacterized protein</fullName>
    </submittedName>
</protein>
<dbReference type="HOGENOM" id="CLU_2873795_0_0_1"/>
<organism evidence="1 2">
    <name type="scientific">Fomitopsis schrenkii</name>
    <name type="common">Brown rot fungus</name>
    <dbReference type="NCBI Taxonomy" id="2126942"/>
    <lineage>
        <taxon>Eukaryota</taxon>
        <taxon>Fungi</taxon>
        <taxon>Dikarya</taxon>
        <taxon>Basidiomycota</taxon>
        <taxon>Agaricomycotina</taxon>
        <taxon>Agaricomycetes</taxon>
        <taxon>Polyporales</taxon>
        <taxon>Fomitopsis</taxon>
    </lineage>
</organism>
<sequence>EHPEDWTGSCICRTLQLLYMVAMLCLLRFDEALRIWWTDVHFSTVNDVPCVRLSLPFWKTAQNG</sequence>
<accession>S8DMB8</accession>
<name>S8DMB8_FOMSC</name>
<dbReference type="OrthoDB" id="3163890at2759"/>
<proteinExistence type="predicted"/>
<dbReference type="AlphaFoldDB" id="S8DMB8"/>
<feature type="non-terminal residue" evidence="1">
    <location>
        <position position="1"/>
    </location>
</feature>
<dbReference type="InParanoid" id="S8DMB8"/>
<evidence type="ECO:0000313" key="2">
    <source>
        <dbReference type="Proteomes" id="UP000015241"/>
    </source>
</evidence>
<feature type="non-terminal residue" evidence="1">
    <location>
        <position position="64"/>
    </location>
</feature>